<gene>
    <name evidence="2" type="ORF">CGLY_02330</name>
</gene>
<protein>
    <submittedName>
        <fullName evidence="2">Putative aminoglycoside phosphotransferase</fullName>
    </submittedName>
</protein>
<evidence type="ECO:0000313" key="2">
    <source>
        <dbReference type="EMBL" id="AHW62914.1"/>
    </source>
</evidence>
<evidence type="ECO:0000259" key="1">
    <source>
        <dbReference type="Pfam" id="PF01636"/>
    </source>
</evidence>
<proteinExistence type="predicted"/>
<dbReference type="SUPFAM" id="SSF56112">
    <property type="entry name" value="Protein kinase-like (PK-like)"/>
    <property type="match status" value="1"/>
</dbReference>
<dbReference type="STRING" id="1404245.CGLY_02330"/>
<feature type="domain" description="Aminoglycoside phosphotransferase" evidence="1">
    <location>
        <begin position="86"/>
        <end position="249"/>
    </location>
</feature>
<dbReference type="Gene3D" id="3.90.1200.10">
    <property type="match status" value="1"/>
</dbReference>
<keyword evidence="3" id="KW-1185">Reference proteome</keyword>
<organism evidence="2 3">
    <name type="scientific">Corynebacterium glyciniphilum AJ 3170</name>
    <dbReference type="NCBI Taxonomy" id="1404245"/>
    <lineage>
        <taxon>Bacteria</taxon>
        <taxon>Bacillati</taxon>
        <taxon>Actinomycetota</taxon>
        <taxon>Actinomycetes</taxon>
        <taxon>Mycobacteriales</taxon>
        <taxon>Corynebacteriaceae</taxon>
        <taxon>Corynebacterium</taxon>
    </lineage>
</organism>
<keyword evidence="2" id="KW-0808">Transferase</keyword>
<dbReference type="KEGG" id="cgy:CGLY_02330"/>
<reference evidence="2 3" key="1">
    <citation type="journal article" date="2015" name="Int. J. Syst. Evol. Microbiol.">
        <title>Revisiting Corynebacterium glyciniphilum (ex Kubota et al., 1972) sp. nov., nom. rev., isolated from putrefied banana.</title>
        <authorList>
            <person name="Al-Dilaimi A."/>
            <person name="Bednarz H."/>
            <person name="Lomker A."/>
            <person name="Niehaus K."/>
            <person name="Kalinowski J."/>
            <person name="Ruckert C."/>
        </authorList>
    </citation>
    <scope>NUCLEOTIDE SEQUENCE [LARGE SCALE GENOMIC DNA]</scope>
    <source>
        <strain evidence="2">AJ 3170</strain>
    </source>
</reference>
<dbReference type="InterPro" id="IPR011009">
    <property type="entry name" value="Kinase-like_dom_sf"/>
</dbReference>
<dbReference type="EMBL" id="CP006842">
    <property type="protein sequence ID" value="AHW62914.1"/>
    <property type="molecule type" value="Genomic_DNA"/>
</dbReference>
<dbReference type="AlphaFoldDB" id="X5DNP0"/>
<dbReference type="GO" id="GO:0016740">
    <property type="term" value="F:transferase activity"/>
    <property type="evidence" value="ECO:0007669"/>
    <property type="project" value="UniProtKB-KW"/>
</dbReference>
<accession>X5DNP0</accession>
<dbReference type="eggNOG" id="COG0510">
    <property type="taxonomic scope" value="Bacteria"/>
</dbReference>
<dbReference type="RefSeq" id="WP_038550939.1">
    <property type="nucleotide sequence ID" value="NZ_CP006842.1"/>
</dbReference>
<evidence type="ECO:0000313" key="3">
    <source>
        <dbReference type="Proteomes" id="UP000023703"/>
    </source>
</evidence>
<name>X5DNP0_9CORY</name>
<dbReference type="InterPro" id="IPR002575">
    <property type="entry name" value="Aminoglycoside_PTrfase"/>
</dbReference>
<dbReference type="Pfam" id="PF01636">
    <property type="entry name" value="APH"/>
    <property type="match status" value="1"/>
</dbReference>
<dbReference type="HOGENOM" id="CLU_029616_0_0_11"/>
<sequence length="291" mass="32472">MNHWDRGLLGSDQAAFIVEQCASVVLIEDLSWGLTDTRVLHAEAGGREMIVKAAGRRNKHIGREITGRQHVPVAFLDRGTVGAVLAADRELNVVAVEYLQGDLVEGTEAEYDPEVHRQAGALLAKIHEEPVPADMDYPDYESRMTAKTLTLLDRDHRISASTVDTVRRVLADSARRTTPTAPGRRVLTHGDWQPRNWLIAGATLRIIDFGRFDVRSAESDLGRLAVQQWRGRPDLEQAFLEGYGSDPRDPRTWAVNQIREAVGTAVWAREVGDHAFEQQGHRMLAEALDLY</sequence>
<dbReference type="Proteomes" id="UP000023703">
    <property type="component" value="Chromosome"/>
</dbReference>